<dbReference type="PANTHER" id="PTHR38765">
    <property type="entry name" value="DUF484 DOMAIN-CONTAINING PROTEIN"/>
    <property type="match status" value="1"/>
</dbReference>
<reference evidence="1 2" key="1">
    <citation type="submission" date="2020-02" db="EMBL/GenBank/DDBJ databases">
        <title>Genome sequences of Thiorhodococcus mannitoliphagus and Thiorhodococcus minor, purple sulfur photosynthetic bacteria in the gammaproteobacterial family, Chromatiaceae.</title>
        <authorList>
            <person name="Aviles F.A."/>
            <person name="Meyer T.E."/>
            <person name="Kyndt J.A."/>
        </authorList>
    </citation>
    <scope>NUCLEOTIDE SEQUENCE [LARGE SCALE GENOMIC DNA]</scope>
    <source>
        <strain evidence="1 2">DSM 11518</strain>
    </source>
</reference>
<gene>
    <name evidence="1" type="ORF">G3446_10105</name>
</gene>
<proteinExistence type="predicted"/>
<keyword evidence="2" id="KW-1185">Reference proteome</keyword>
<accession>A0A6M0JYI6</accession>
<name>A0A6M0JYI6_9GAMM</name>
<comment type="caution">
    <text evidence="1">The sequence shown here is derived from an EMBL/GenBank/DDBJ whole genome shotgun (WGS) entry which is preliminary data.</text>
</comment>
<dbReference type="AlphaFoldDB" id="A0A6M0JYI6"/>
<dbReference type="InterPro" id="IPR007435">
    <property type="entry name" value="DUF484"/>
</dbReference>
<dbReference type="EMBL" id="JAAIJQ010000024">
    <property type="protein sequence ID" value="NEV62239.1"/>
    <property type="molecule type" value="Genomic_DNA"/>
</dbReference>
<organism evidence="1 2">
    <name type="scientific">Thiorhodococcus minor</name>
    <dbReference type="NCBI Taxonomy" id="57489"/>
    <lineage>
        <taxon>Bacteria</taxon>
        <taxon>Pseudomonadati</taxon>
        <taxon>Pseudomonadota</taxon>
        <taxon>Gammaproteobacteria</taxon>
        <taxon>Chromatiales</taxon>
        <taxon>Chromatiaceae</taxon>
        <taxon>Thiorhodococcus</taxon>
    </lineage>
</organism>
<dbReference type="Pfam" id="PF04340">
    <property type="entry name" value="DUF484"/>
    <property type="match status" value="1"/>
</dbReference>
<dbReference type="SUPFAM" id="SSF55781">
    <property type="entry name" value="GAF domain-like"/>
    <property type="match status" value="1"/>
</dbReference>
<protein>
    <submittedName>
        <fullName evidence="1">DUF484 family protein</fullName>
    </submittedName>
</protein>
<dbReference type="Proteomes" id="UP000483379">
    <property type="component" value="Unassembled WGS sequence"/>
</dbReference>
<dbReference type="RefSeq" id="WP_164452712.1">
    <property type="nucleotide sequence ID" value="NZ_JAAIJQ010000024.1"/>
</dbReference>
<evidence type="ECO:0000313" key="1">
    <source>
        <dbReference type="EMBL" id="NEV62239.1"/>
    </source>
</evidence>
<dbReference type="InterPro" id="IPR029016">
    <property type="entry name" value="GAF-like_dom_sf"/>
</dbReference>
<sequence>MNSPQVEQTTTEDPDLEKRVAEYLIDHPDFFTRNTDILAAIQVPHLVGAGAVSLIEQQMRVLRKQLESERGRLAHLISRAREYEGLATRLHRLTLHLMSVKDAEHLCALLREAMLREFRAETVTFRLFPLGTDADGQEDPLTRAFREFIDRERTLCGPLDETKALMLFGDTGVSVRAAALVPINADGKAGVLAIGSEDPERFHPDMGTDFLDRLGEIVSHKLRSIPLEQCSQY</sequence>
<evidence type="ECO:0000313" key="2">
    <source>
        <dbReference type="Proteomes" id="UP000483379"/>
    </source>
</evidence>
<dbReference type="PANTHER" id="PTHR38765:SF1">
    <property type="entry name" value="DUF484 DOMAIN-CONTAINING PROTEIN"/>
    <property type="match status" value="1"/>
</dbReference>
<dbReference type="Gene3D" id="3.30.450.40">
    <property type="match status" value="1"/>
</dbReference>